<evidence type="ECO:0000256" key="1">
    <source>
        <dbReference type="SAM" id="Phobius"/>
    </source>
</evidence>
<keyword evidence="1" id="KW-1133">Transmembrane helix</keyword>
<dbReference type="STRING" id="880071.Fleli_2073"/>
<dbReference type="EMBL" id="CP003345">
    <property type="protein sequence ID" value="AFM04456.1"/>
    <property type="molecule type" value="Genomic_DNA"/>
</dbReference>
<gene>
    <name evidence="2" type="ordered locus">Fleli_2073</name>
</gene>
<accession>I4AKH1</accession>
<feature type="transmembrane region" description="Helical" evidence="1">
    <location>
        <begin position="26"/>
        <end position="46"/>
    </location>
</feature>
<keyword evidence="1" id="KW-0812">Transmembrane</keyword>
<evidence type="ECO:0000313" key="2">
    <source>
        <dbReference type="EMBL" id="AFM04456.1"/>
    </source>
</evidence>
<proteinExistence type="predicted"/>
<reference evidence="3" key="1">
    <citation type="submission" date="2012-06" db="EMBL/GenBank/DDBJ databases">
        <title>The complete genome of Flexibacter litoralis DSM 6794.</title>
        <authorList>
            <person name="Lucas S."/>
            <person name="Copeland A."/>
            <person name="Lapidus A."/>
            <person name="Glavina del Rio T."/>
            <person name="Dalin E."/>
            <person name="Tice H."/>
            <person name="Bruce D."/>
            <person name="Goodwin L."/>
            <person name="Pitluck S."/>
            <person name="Peters L."/>
            <person name="Ovchinnikova G."/>
            <person name="Lu M."/>
            <person name="Kyrpides N."/>
            <person name="Mavromatis K."/>
            <person name="Ivanova N."/>
            <person name="Brettin T."/>
            <person name="Detter J.C."/>
            <person name="Han C."/>
            <person name="Larimer F."/>
            <person name="Land M."/>
            <person name="Hauser L."/>
            <person name="Markowitz V."/>
            <person name="Cheng J.-F."/>
            <person name="Hugenholtz P."/>
            <person name="Woyke T."/>
            <person name="Wu D."/>
            <person name="Spring S."/>
            <person name="Lang E."/>
            <person name="Kopitz M."/>
            <person name="Brambilla E."/>
            <person name="Klenk H.-P."/>
            <person name="Eisen J.A."/>
        </authorList>
    </citation>
    <scope>NUCLEOTIDE SEQUENCE [LARGE SCALE GENOMIC DNA]</scope>
    <source>
        <strain evidence="3">ATCC 23117 / DSM 6794 / NBRC 15988 / NCIMB 1366 / Sio-4</strain>
    </source>
</reference>
<name>I4AKH1_BERLS</name>
<keyword evidence="1" id="KW-0472">Membrane</keyword>
<dbReference type="HOGENOM" id="CLU_1101602_0_0_10"/>
<dbReference type="KEGG" id="fli:Fleli_2073"/>
<sequence precursor="true">MGNEAQKIIKLLNTLAEKYKSITMKYLLLFILSCLISTSVFAQVFFKQRVYGNEKREEKTLSTVEVDNSYEVGKAKIKGETYILFNTHTSEWKEQPINFHRRTAIFYLKDEKKALSLSEGKQLMKELGERKVVAAINKSKLGTAGGRLFQYIGCMGGALAIINLARNAVDGVNERGLAVLGASAVVWYGGRQLVILSRNPIRNRLDEYNSRLAKTEKNFYPSFKPSAITFKPVQTSPFTPSITPTLGLSWKL</sequence>
<protein>
    <submittedName>
        <fullName evidence="2">Uncharacterized protein</fullName>
    </submittedName>
</protein>
<evidence type="ECO:0000313" key="3">
    <source>
        <dbReference type="Proteomes" id="UP000006054"/>
    </source>
</evidence>
<dbReference type="Proteomes" id="UP000006054">
    <property type="component" value="Chromosome"/>
</dbReference>
<organism evidence="2 3">
    <name type="scientific">Bernardetia litoralis (strain ATCC 23117 / DSM 6794 / NBRC 15988 / NCIMB 1366 / Fx l1 / Sio-4)</name>
    <name type="common">Flexibacter litoralis</name>
    <dbReference type="NCBI Taxonomy" id="880071"/>
    <lineage>
        <taxon>Bacteria</taxon>
        <taxon>Pseudomonadati</taxon>
        <taxon>Bacteroidota</taxon>
        <taxon>Cytophagia</taxon>
        <taxon>Cytophagales</taxon>
        <taxon>Bernardetiaceae</taxon>
        <taxon>Bernardetia</taxon>
    </lineage>
</organism>
<keyword evidence="3" id="KW-1185">Reference proteome</keyword>
<dbReference type="AlphaFoldDB" id="I4AKH1"/>